<feature type="region of interest" description="Disordered" evidence="1">
    <location>
        <begin position="1"/>
        <end position="29"/>
    </location>
</feature>
<reference evidence="4 5" key="6">
    <citation type="journal article" date="2011" name="Appl. Environ. Microbiol.">
        <title>Involvement of the azorhizobial chromosome partition gene (parA) in the onset of bacteroid differentiation during Sesbania rostrata stem nodule development.</title>
        <authorList>
            <person name="Liu CT."/>
            <person name="Lee KB."/>
            <person name="Wang YS."/>
            <person name="Peng MH."/>
            <person name="Lee KT."/>
            <person name="Suzuki S."/>
            <person name="Suzuki T."/>
            <person name="Oyaizu H."/>
        </authorList>
    </citation>
    <scope>NUCLEOTIDE SEQUENCE [LARGE SCALE GENOMIC DNA]</scope>
    <source>
        <strain evidence="5">ATCC 43989 / DSM 5975 / JCM 20966 / LMG 6465 / NBRC 14845 / NCIMB 13405 / ORS 571</strain>
    </source>
</reference>
<evidence type="ECO:0000259" key="3">
    <source>
        <dbReference type="Pfam" id="PF18945"/>
    </source>
</evidence>
<reference evidence="4 5" key="4">
    <citation type="journal article" date="2009" name="Appl. Environ. Microbiol.">
        <title>Comparative genome-wide transcriptional profiling of Azorhizobium caulinodans ORS571 grown under free-living and symbiotic conditions.</title>
        <authorList>
            <person name="Tsukada S."/>
            <person name="Aono T."/>
            <person name="Akiba N."/>
            <person name="Lee KB."/>
            <person name="Liu CT."/>
            <person name="Toyazaki H."/>
            <person name="Oyaizu H."/>
        </authorList>
    </citation>
    <scope>NUCLEOTIDE SEQUENCE [LARGE SCALE GENOMIC DNA]</scope>
    <source>
        <strain evidence="5">ATCC 43989 / DSM 5975 / JCM 20966 / LMG 6465 / NBRC 14845 / NCIMB 13405 / ORS 571</strain>
    </source>
</reference>
<dbReference type="NCBIfam" id="TIGR03355">
    <property type="entry name" value="VI_chp_2"/>
    <property type="match status" value="1"/>
</dbReference>
<dbReference type="RefSeq" id="WP_012171125.1">
    <property type="nucleotide sequence ID" value="NC_009937.1"/>
</dbReference>
<dbReference type="Pfam" id="PF05943">
    <property type="entry name" value="VipB"/>
    <property type="match status" value="1"/>
</dbReference>
<evidence type="ECO:0000313" key="5">
    <source>
        <dbReference type="Proteomes" id="UP000000270"/>
    </source>
</evidence>
<feature type="compositionally biased region" description="Polar residues" evidence="1">
    <location>
        <begin position="1"/>
        <end position="10"/>
    </location>
</feature>
<dbReference type="InterPro" id="IPR044031">
    <property type="entry name" value="TssC1_N"/>
</dbReference>
<evidence type="ECO:0008006" key="6">
    <source>
        <dbReference type="Google" id="ProtNLM"/>
    </source>
</evidence>
<reference evidence="4 5" key="1">
    <citation type="journal article" date="2007" name="Appl. Environ. Microbiol.">
        <title>Rhizobial factors required for stem nodule maturation and maintenance in Sesbania rostrata-Azorhizobium caulinodans ORS571 symbiosis.</title>
        <authorList>
            <person name="Suzuki S."/>
            <person name="Aono T."/>
            <person name="Lee KB."/>
            <person name="Suzuki T."/>
            <person name="Liu CT."/>
            <person name="Miwa H."/>
            <person name="Wakao S."/>
            <person name="Iki T."/>
            <person name="Oyaizu H."/>
        </authorList>
    </citation>
    <scope>NUCLEOTIDE SEQUENCE [LARGE SCALE GENOMIC DNA]</scope>
    <source>
        <strain evidence="5">ATCC 43989 / DSM 5975 / JCM 20966 / LMG 6465 / NBRC 14845 / NCIMB 13405 / ORS 571</strain>
    </source>
</reference>
<dbReference type="Proteomes" id="UP000000270">
    <property type="component" value="Chromosome"/>
</dbReference>
<gene>
    <name evidence="4" type="ordered locus">AZC_2601</name>
</gene>
<dbReference type="PANTHER" id="PTHR35565">
    <property type="entry name" value="CYTOPLASMIC PROTEIN-RELATED"/>
    <property type="match status" value="1"/>
</dbReference>
<keyword evidence="5" id="KW-1185">Reference proteome</keyword>
<dbReference type="Pfam" id="PF18945">
    <property type="entry name" value="VipB_2"/>
    <property type="match status" value="1"/>
</dbReference>
<dbReference type="InterPro" id="IPR044032">
    <property type="entry name" value="TssC1_C"/>
</dbReference>
<evidence type="ECO:0000313" key="4">
    <source>
        <dbReference type="EMBL" id="BAF88599.1"/>
    </source>
</evidence>
<accession>A8IB29</accession>
<evidence type="ECO:0000259" key="2">
    <source>
        <dbReference type="Pfam" id="PF05943"/>
    </source>
</evidence>
<proteinExistence type="predicted"/>
<dbReference type="PANTHER" id="PTHR35565:SF3">
    <property type="entry name" value="TYPE VI SECRETION SYSTEM SHEATH PROTEIN TSSC1"/>
    <property type="match status" value="1"/>
</dbReference>
<protein>
    <recommendedName>
        <fullName evidence="6">Type VI secretion protein</fullName>
    </recommendedName>
</protein>
<name>A8IB29_AZOC5</name>
<dbReference type="AlphaFoldDB" id="A8IB29"/>
<dbReference type="EMBL" id="AP009384">
    <property type="protein sequence ID" value="BAF88599.1"/>
    <property type="molecule type" value="Genomic_DNA"/>
</dbReference>
<dbReference type="eggNOG" id="COG3517">
    <property type="taxonomic scope" value="Bacteria"/>
</dbReference>
<dbReference type="STRING" id="438753.AZC_2601"/>
<feature type="domain" description="TssC1 C-terminal" evidence="3">
    <location>
        <begin position="407"/>
        <end position="517"/>
    </location>
</feature>
<organism evidence="4 5">
    <name type="scientific">Azorhizobium caulinodans (strain ATCC 43989 / DSM 5975 / JCM 20966 / LMG 6465 / NBRC 14845 / NCIMB 13405 / ORS 571)</name>
    <dbReference type="NCBI Taxonomy" id="438753"/>
    <lineage>
        <taxon>Bacteria</taxon>
        <taxon>Pseudomonadati</taxon>
        <taxon>Pseudomonadota</taxon>
        <taxon>Alphaproteobacteria</taxon>
        <taxon>Hyphomicrobiales</taxon>
        <taxon>Xanthobacteraceae</taxon>
        <taxon>Azorhizobium</taxon>
    </lineage>
</organism>
<reference evidence="5" key="2">
    <citation type="submission" date="2007-04" db="EMBL/GenBank/DDBJ databases">
        <title>Complete genome sequence of the nitrogen-fixing bacterium Azorhizobium caulinodans ORS571.</title>
        <authorList>
            <person name="Lee K.B."/>
            <person name="Backer P.D."/>
            <person name="Aono T."/>
            <person name="Liu C.T."/>
            <person name="Suzuki S."/>
            <person name="Suzuki T."/>
            <person name="Kaneko T."/>
            <person name="Yamada M."/>
            <person name="Tabata S."/>
            <person name="Kupfer D.M."/>
            <person name="Najar F.Z."/>
            <person name="Wiley G.B."/>
            <person name="Roe B."/>
            <person name="Binnewies T."/>
            <person name="Ussery D."/>
            <person name="Vereecke D."/>
            <person name="Gevers D."/>
            <person name="Holsters M."/>
            <person name="Oyaizu H."/>
        </authorList>
    </citation>
    <scope>NUCLEOTIDE SEQUENCE [LARGE SCALE GENOMIC DNA]</scope>
    <source>
        <strain evidence="5">ATCC 43989 / DSM 5975 / JCM 20966 / LMG 6465 / NBRC 14845 / NCIMB 13405 / ORS 571</strain>
    </source>
</reference>
<dbReference type="InterPro" id="IPR010269">
    <property type="entry name" value="T6SS_TssC-like"/>
</dbReference>
<evidence type="ECO:0000256" key="1">
    <source>
        <dbReference type="SAM" id="MobiDB-lite"/>
    </source>
</evidence>
<dbReference type="HOGENOM" id="CLU_018386_1_0_5"/>
<reference evidence="4 5" key="3">
    <citation type="journal article" date="2008" name="BMC Genomics">
        <title>The genome of the versatile nitrogen fixer Azorhizobium caulinodans ORS571.</title>
        <authorList>
            <person name="Lee KB."/>
            <person name="Backer P.D."/>
            <person name="Aono T."/>
            <person name="Liu CT."/>
            <person name="Suzuki S."/>
            <person name="Suzuki T."/>
            <person name="Kaneko T."/>
            <person name="Yamada M."/>
            <person name="Tabata S."/>
            <person name="Kupfer D.M."/>
            <person name="Najar F.Z."/>
            <person name="Wiley G.B."/>
            <person name="Roe B."/>
            <person name="Binnewies T.T."/>
            <person name="Ussery D.W."/>
            <person name="D'Haeze W."/>
            <person name="Herder J.D."/>
            <person name="Gevers D."/>
            <person name="Vereecke D."/>
            <person name="Holsters M."/>
            <person name="Oyaizu H."/>
        </authorList>
    </citation>
    <scope>NUCLEOTIDE SEQUENCE [LARGE SCALE GENOMIC DNA]</scope>
    <source>
        <strain evidence="5">ATCC 43989 / DSM 5975 / JCM 20966 / LMG 6465 / NBRC 14845 / NCIMB 13405 / ORS 571</strain>
    </source>
</reference>
<reference evidence="4 5" key="5">
    <citation type="journal article" date="2010" name="Appl. Environ. Microbiol.">
        <title>phrR-like gene praR of Azorhizobium caulinodans ORS571 is essential for symbiosis with Sesbania rostrata and is involved in expression of reb genes.</title>
        <authorList>
            <person name="Akiba N."/>
            <person name="Aono T."/>
            <person name="Toyazaki H."/>
            <person name="Sato S."/>
            <person name="Oyaizu H."/>
        </authorList>
    </citation>
    <scope>NUCLEOTIDE SEQUENCE [LARGE SCALE GENOMIC DNA]</scope>
    <source>
        <strain evidence="5">ATCC 43989 / DSM 5975 / JCM 20966 / LMG 6465 / NBRC 14845 / NCIMB 13405 / ORS 571</strain>
    </source>
</reference>
<sequence>MSLTPETSGLPTPPVTPAEASAPSDAPPSLRPLRRLAADMACKRLPSDRLDAFLKPGLDLVAALREWFGTDIAHFTDPQSLIGALERDIAFLDDMLTRQLNAILHHRAFQRLESGWRGIAYLTQCAAHSEKVIIRVLNVSWSELASDFERAPDFDQSHLFEKIYSQEFGMPGGTPYGVLLCDYEVRHRPTTESPVDDVATLSGLASVAAAAFAPAILAASPRLLGLEHFRALDHVSTLSGLYRGAEYTRFNRLRSIDDARFLGLVLPRILMREPHTFDGVAGIGFRYREDRHGLRHDEMCWGSAIYAFGEVVIRAFEQHGWFADICGGRRDALDHGIVEHLSAPSVETDSPGTVERFASELVIPTQIEQDLWELGLISLNVCKDTSRLVFYTSSSLQNVPDYRASAAAANARISAMLRYILCVSRFAHYVKVRVRDRIGSYETAEACERDLQTWLLSYCLGNDDASPEMKARYPLREASAEVRAVPGRPGAFACVLQLRPHFQLDQIFTTFKLVTDLALHVQRPVN</sequence>
<feature type="domain" description="TssC1 N-terminal" evidence="2">
    <location>
        <begin position="87"/>
        <end position="397"/>
    </location>
</feature>
<dbReference type="KEGG" id="azc:AZC_2601"/>